<dbReference type="EMBL" id="CP003167">
    <property type="protein sequence ID" value="AGB02814.1"/>
    <property type="molecule type" value="Genomic_DNA"/>
</dbReference>
<dbReference type="HOGENOM" id="CLU_114047_3_2_2"/>
<keyword evidence="2" id="KW-1185">Reference proteome</keyword>
<protein>
    <submittedName>
        <fullName evidence="1">Uncharacterized protein</fullName>
    </submittedName>
</protein>
<reference evidence="1 2" key="2">
    <citation type="journal article" date="2014" name="Genome Announc.">
        <title>Complete Genome Sequence of Methanoregula formicica SMSPT, a Mesophilic Hydrogenotrophic Methanogen Isolated from a Methanogenic Upflow Anaerobic Sludge Blanket Reactor.</title>
        <authorList>
            <person name="Yamamoto K."/>
            <person name="Tamaki H."/>
            <person name="Cadillo-Quiroz H."/>
            <person name="Imachi H."/>
            <person name="Kyrpides N."/>
            <person name="Woyke T."/>
            <person name="Goodwin L."/>
            <person name="Zinder S.H."/>
            <person name="Kamagata Y."/>
            <person name="Liu W.T."/>
        </authorList>
    </citation>
    <scope>NUCLEOTIDE SEQUENCE [LARGE SCALE GENOMIC DNA]</scope>
    <source>
        <strain evidence="2">DSM 22288 / NBRC 105244 / SMSP</strain>
    </source>
</reference>
<dbReference type="SUPFAM" id="SSF143100">
    <property type="entry name" value="TTHA1013/TTHA0281-like"/>
    <property type="match status" value="1"/>
</dbReference>
<dbReference type="Proteomes" id="UP000010824">
    <property type="component" value="Chromosome"/>
</dbReference>
<organism evidence="1 2">
    <name type="scientific">Methanoregula formicica (strain DSM 22288 / NBRC 105244 / SMSP)</name>
    <dbReference type="NCBI Taxonomy" id="593750"/>
    <lineage>
        <taxon>Archaea</taxon>
        <taxon>Methanobacteriati</taxon>
        <taxon>Methanobacteriota</taxon>
        <taxon>Stenosarchaea group</taxon>
        <taxon>Methanomicrobia</taxon>
        <taxon>Methanomicrobiales</taxon>
        <taxon>Methanoregulaceae</taxon>
        <taxon>Methanoregula</taxon>
    </lineage>
</organism>
<dbReference type="InParanoid" id="L0HIB5"/>
<sequence length="60" mass="6621">MDANGSGTKPLHHLIIIGTADEDGVFIVSCPQFKGCHTYGRTIEEARSRVKEVIETCREC</sequence>
<dbReference type="InterPro" id="IPR051404">
    <property type="entry name" value="TA_system_antitoxin"/>
</dbReference>
<dbReference type="PANTHER" id="PTHR34504:SF4">
    <property type="entry name" value="ANTITOXIN HICB"/>
    <property type="match status" value="1"/>
</dbReference>
<proteinExistence type="predicted"/>
<evidence type="ECO:0000313" key="2">
    <source>
        <dbReference type="Proteomes" id="UP000010824"/>
    </source>
</evidence>
<reference evidence="2" key="1">
    <citation type="submission" date="2011-12" db="EMBL/GenBank/DDBJ databases">
        <title>Complete sequence of Methanoregula formicicum SMSP.</title>
        <authorList>
            <person name="Lucas S."/>
            <person name="Han J."/>
            <person name="Lapidus A."/>
            <person name="Cheng J.-F."/>
            <person name="Goodwin L."/>
            <person name="Pitluck S."/>
            <person name="Peters L."/>
            <person name="Ovchinnikova G."/>
            <person name="Teshima H."/>
            <person name="Detter J.C."/>
            <person name="Han C."/>
            <person name="Tapia R."/>
            <person name="Land M."/>
            <person name="Hauser L."/>
            <person name="Kyrpides N."/>
            <person name="Ivanova N."/>
            <person name="Pagani I."/>
            <person name="Imachi H."/>
            <person name="Tamaki H."/>
            <person name="Sekiguchi Y."/>
            <person name="Kamagata Y."/>
            <person name="Cadillo-Quiroz H."/>
            <person name="Zinder S."/>
            <person name="Liu W.-T."/>
            <person name="Woyke T."/>
        </authorList>
    </citation>
    <scope>NUCLEOTIDE SEQUENCE [LARGE SCALE GENOMIC DNA]</scope>
    <source>
        <strain evidence="2">DSM 22288 / NBRC 105244 / SMSP</strain>
    </source>
</reference>
<dbReference type="PANTHER" id="PTHR34504">
    <property type="entry name" value="ANTITOXIN HICB"/>
    <property type="match status" value="1"/>
</dbReference>
<evidence type="ECO:0000313" key="1">
    <source>
        <dbReference type="EMBL" id="AGB02814.1"/>
    </source>
</evidence>
<dbReference type="InterPro" id="IPR035069">
    <property type="entry name" value="TTHA1013/TTHA0281-like"/>
</dbReference>
<accession>L0HIB5</accession>
<name>L0HIB5_METFS</name>
<dbReference type="Gene3D" id="3.30.160.250">
    <property type="match status" value="1"/>
</dbReference>
<dbReference type="KEGG" id="mfo:Metfor_1791"/>
<dbReference type="eggNOG" id="arCOG02411">
    <property type="taxonomic scope" value="Archaea"/>
</dbReference>
<dbReference type="STRING" id="593750.Metfor_1791"/>
<dbReference type="AlphaFoldDB" id="L0HIB5"/>
<gene>
    <name evidence="1" type="ordered locus">Metfor_1791</name>
</gene>